<sequence>MPIPIGQRHSRRTKPRRSAGPRIVHIATEMTPLIKVGGLADVVGALASDASELDISVVLPGYASLLDGVWDADREPLDPIPFQYNGHPQSARLWRIHLAKHPARLFALEMACFSNREGIYTDPKTGEGFDDEGDRYAQFCLAALSTLPRIDLQPDILHLHDYQSALVPTLLKHGPSWGGYYDRTKTVLTLHNLAFQGIYPESVAHRIAGLDQDFYPGGPLEFWGKTNFLKAGLIHADKITTVSPTYAKEIQSGPQFGFGLEGVVQEQSGKLSSILNRIDTEYWNPETDPHLAANYDAKKMDSRKKNTEALLESQKLQPGAPVVGMVTRLSDQKGIDLVRAAADRLLERSLRLVILGSGNKTYETFFEELAEKHSGRVSYDASFNEPLAHQIYGGADFLLMPSRYEPCGITQQIAMRYGAIPVARRTGGLADTLVDGHGQAGSEAKPNSLLFEDYTPEAMLEALDRGLALSEDERRRWRTRAMQQDLGWNVALGEYLSLYRDVLAS</sequence>
<comment type="function">
    <text evidence="2 7">Synthesizes alpha-1,4-glucan chains using ADP-glucose.</text>
</comment>
<dbReference type="InterPro" id="IPR001296">
    <property type="entry name" value="Glyco_trans_1"/>
</dbReference>
<feature type="domain" description="Glycosyl transferase family 1" evidence="9">
    <location>
        <begin position="311"/>
        <end position="482"/>
    </location>
</feature>
<evidence type="ECO:0000256" key="3">
    <source>
        <dbReference type="ARBA" id="ARBA00010281"/>
    </source>
</evidence>
<evidence type="ECO:0000313" key="12">
    <source>
        <dbReference type="Proteomes" id="UP000547674"/>
    </source>
</evidence>
<dbReference type="UniPathway" id="UPA00164"/>
<dbReference type="PANTHER" id="PTHR45825">
    <property type="entry name" value="GRANULE-BOUND STARCH SYNTHASE 1, CHLOROPLASTIC/AMYLOPLASTIC"/>
    <property type="match status" value="1"/>
</dbReference>
<evidence type="ECO:0000256" key="2">
    <source>
        <dbReference type="ARBA" id="ARBA00002764"/>
    </source>
</evidence>
<evidence type="ECO:0000259" key="10">
    <source>
        <dbReference type="Pfam" id="PF08323"/>
    </source>
</evidence>
<reference evidence="11 12" key="1">
    <citation type="submission" date="2020-03" db="EMBL/GenBank/DDBJ databases">
        <title>Metabolic flexibility allows generalist bacteria to become dominant in a frequently disturbed ecosystem.</title>
        <authorList>
            <person name="Chen Y.-J."/>
            <person name="Leung P.M."/>
            <person name="Bay S.K."/>
            <person name="Hugenholtz P."/>
            <person name="Kessler A.J."/>
            <person name="Shelley G."/>
            <person name="Waite D.W."/>
            <person name="Cook P.L."/>
            <person name="Greening C."/>
        </authorList>
    </citation>
    <scope>NUCLEOTIDE SEQUENCE [LARGE SCALE GENOMIC DNA]</scope>
    <source>
        <strain evidence="11">SS_bin_28</strain>
    </source>
</reference>
<organism evidence="11 12">
    <name type="scientific">Eiseniibacteriota bacterium</name>
    <dbReference type="NCBI Taxonomy" id="2212470"/>
    <lineage>
        <taxon>Bacteria</taxon>
        <taxon>Candidatus Eiseniibacteriota</taxon>
    </lineage>
</organism>
<proteinExistence type="inferred from homology"/>
<feature type="compositionally biased region" description="Basic residues" evidence="8">
    <location>
        <begin position="8"/>
        <end position="19"/>
    </location>
</feature>
<dbReference type="CDD" id="cd03791">
    <property type="entry name" value="GT5_Glycogen_synthase_DULL1-like"/>
    <property type="match status" value="1"/>
</dbReference>
<dbReference type="GO" id="GO:0009011">
    <property type="term" value="F:alpha-1,4-glucan glucosyltransferase (ADP-glucose donor) activity"/>
    <property type="evidence" value="ECO:0007669"/>
    <property type="project" value="UniProtKB-UniRule"/>
</dbReference>
<feature type="binding site" evidence="7">
    <location>
        <position position="35"/>
    </location>
    <ligand>
        <name>ADP-alpha-D-glucose</name>
        <dbReference type="ChEBI" id="CHEBI:57498"/>
    </ligand>
</feature>
<dbReference type="Pfam" id="PF00534">
    <property type="entry name" value="Glycos_transf_1"/>
    <property type="match status" value="1"/>
</dbReference>
<dbReference type="Proteomes" id="UP000547674">
    <property type="component" value="Unassembled WGS sequence"/>
</dbReference>
<dbReference type="InterPro" id="IPR013534">
    <property type="entry name" value="Starch_synth_cat_dom"/>
</dbReference>
<evidence type="ECO:0000256" key="7">
    <source>
        <dbReference type="HAMAP-Rule" id="MF_00484"/>
    </source>
</evidence>
<evidence type="ECO:0000259" key="9">
    <source>
        <dbReference type="Pfam" id="PF00534"/>
    </source>
</evidence>
<gene>
    <name evidence="7" type="primary">glgA</name>
    <name evidence="11" type="ORF">HKN21_17250</name>
</gene>
<keyword evidence="6 7" id="KW-0320">Glycogen biosynthesis</keyword>
<dbReference type="Gene3D" id="3.40.50.2000">
    <property type="entry name" value="Glycogen Phosphorylase B"/>
    <property type="match status" value="2"/>
</dbReference>
<comment type="catalytic activity">
    <reaction evidence="1 7">
        <text>[(1-&gt;4)-alpha-D-glucosyl](n) + ADP-alpha-D-glucose = [(1-&gt;4)-alpha-D-glucosyl](n+1) + ADP + H(+)</text>
        <dbReference type="Rhea" id="RHEA:18189"/>
        <dbReference type="Rhea" id="RHEA-COMP:9584"/>
        <dbReference type="Rhea" id="RHEA-COMP:9587"/>
        <dbReference type="ChEBI" id="CHEBI:15378"/>
        <dbReference type="ChEBI" id="CHEBI:15444"/>
        <dbReference type="ChEBI" id="CHEBI:57498"/>
        <dbReference type="ChEBI" id="CHEBI:456216"/>
        <dbReference type="EC" id="2.4.1.21"/>
    </reaction>
</comment>
<dbReference type="InterPro" id="IPR011835">
    <property type="entry name" value="GS/SS"/>
</dbReference>
<feature type="region of interest" description="Disordered" evidence="8">
    <location>
        <begin position="1"/>
        <end position="20"/>
    </location>
</feature>
<dbReference type="EC" id="2.4.1.21" evidence="7"/>
<feature type="domain" description="Starch synthase catalytic" evidence="10">
    <location>
        <begin position="22"/>
        <end position="265"/>
    </location>
</feature>
<dbReference type="EMBL" id="JABDJR010000692">
    <property type="protein sequence ID" value="NNF08512.1"/>
    <property type="molecule type" value="Genomic_DNA"/>
</dbReference>
<dbReference type="AlphaFoldDB" id="A0A7Y2H469"/>
<keyword evidence="4 7" id="KW-0328">Glycosyltransferase</keyword>
<dbReference type="SUPFAM" id="SSF53756">
    <property type="entry name" value="UDP-Glycosyltransferase/glycogen phosphorylase"/>
    <property type="match status" value="1"/>
</dbReference>
<evidence type="ECO:0000256" key="4">
    <source>
        <dbReference type="ARBA" id="ARBA00022676"/>
    </source>
</evidence>
<protein>
    <recommendedName>
        <fullName evidence="7">Glycogen synthase</fullName>
        <ecNumber evidence="7">2.4.1.21</ecNumber>
    </recommendedName>
    <alternativeName>
        <fullName evidence="7">Starch [bacterial glycogen] synthase</fullName>
    </alternativeName>
</protein>
<dbReference type="GO" id="GO:0005978">
    <property type="term" value="P:glycogen biosynthetic process"/>
    <property type="evidence" value="ECO:0007669"/>
    <property type="project" value="UniProtKB-UniRule"/>
</dbReference>
<dbReference type="HAMAP" id="MF_00484">
    <property type="entry name" value="Glycogen_synth"/>
    <property type="match status" value="1"/>
</dbReference>
<evidence type="ECO:0000256" key="1">
    <source>
        <dbReference type="ARBA" id="ARBA00001478"/>
    </source>
</evidence>
<evidence type="ECO:0000256" key="5">
    <source>
        <dbReference type="ARBA" id="ARBA00022679"/>
    </source>
</evidence>
<comment type="pathway">
    <text evidence="7">Glycan biosynthesis; glycogen biosynthesis.</text>
</comment>
<evidence type="ECO:0000313" key="11">
    <source>
        <dbReference type="EMBL" id="NNF08512.1"/>
    </source>
</evidence>
<evidence type="ECO:0000256" key="6">
    <source>
        <dbReference type="ARBA" id="ARBA00023056"/>
    </source>
</evidence>
<comment type="caution">
    <text evidence="11">The sequence shown here is derived from an EMBL/GenBank/DDBJ whole genome shotgun (WGS) entry which is preliminary data.</text>
</comment>
<dbReference type="PANTHER" id="PTHR45825:SF11">
    <property type="entry name" value="ALPHA AMYLASE DOMAIN-CONTAINING PROTEIN"/>
    <property type="match status" value="1"/>
</dbReference>
<dbReference type="Pfam" id="PF08323">
    <property type="entry name" value="Glyco_transf_5"/>
    <property type="match status" value="1"/>
</dbReference>
<accession>A0A7Y2H469</accession>
<dbReference type="NCBIfam" id="TIGR02095">
    <property type="entry name" value="glgA"/>
    <property type="match status" value="1"/>
</dbReference>
<dbReference type="GO" id="GO:0004373">
    <property type="term" value="F:alpha-1,4-glucan glucosyltransferase (UDP-glucose donor) activity"/>
    <property type="evidence" value="ECO:0007669"/>
    <property type="project" value="InterPro"/>
</dbReference>
<name>A0A7Y2H469_UNCEI</name>
<comment type="similarity">
    <text evidence="3 7">Belongs to the glycosyltransferase 1 family. Bacterial/plant glycogen synthase subfamily.</text>
</comment>
<evidence type="ECO:0000256" key="8">
    <source>
        <dbReference type="SAM" id="MobiDB-lite"/>
    </source>
</evidence>
<keyword evidence="5 7" id="KW-0808">Transferase</keyword>